<dbReference type="EMBL" id="MVGJ01000031">
    <property type="protein sequence ID" value="OOL82905.1"/>
    <property type="molecule type" value="Genomic_DNA"/>
</dbReference>
<comment type="caution">
    <text evidence="1">The sequence shown here is derived from an EMBL/GenBank/DDBJ whole genome shotgun (WGS) entry which is preliminary data.</text>
</comment>
<evidence type="ECO:0000313" key="2">
    <source>
        <dbReference type="Proteomes" id="UP000191171"/>
    </source>
</evidence>
<dbReference type="AlphaFoldDB" id="A0A1S8K808"/>
<keyword evidence="1" id="KW-0067">ATP-binding</keyword>
<accession>A0A1S8K808</accession>
<dbReference type="Gene3D" id="3.40.50.2300">
    <property type="match status" value="2"/>
</dbReference>
<dbReference type="PROSITE" id="PS51257">
    <property type="entry name" value="PROKAR_LIPOPROTEIN"/>
    <property type="match status" value="1"/>
</dbReference>
<dbReference type="SUPFAM" id="SSF53822">
    <property type="entry name" value="Periplasmic binding protein-like I"/>
    <property type="match status" value="1"/>
</dbReference>
<dbReference type="PANTHER" id="PTHR35271">
    <property type="entry name" value="ABC TRANSPORTER, SUBSTRATE-BINDING LIPOPROTEIN-RELATED"/>
    <property type="match status" value="1"/>
</dbReference>
<evidence type="ECO:0000313" key="1">
    <source>
        <dbReference type="EMBL" id="OOL82905.1"/>
    </source>
</evidence>
<organism evidence="1 2">
    <name type="scientific">Enterococcus faecium</name>
    <name type="common">Streptococcus faecium</name>
    <dbReference type="NCBI Taxonomy" id="1352"/>
    <lineage>
        <taxon>Bacteria</taxon>
        <taxon>Bacillati</taxon>
        <taxon>Bacillota</taxon>
        <taxon>Bacilli</taxon>
        <taxon>Lactobacillales</taxon>
        <taxon>Enterococcaceae</taxon>
        <taxon>Enterococcus</taxon>
    </lineage>
</organism>
<dbReference type="CDD" id="cd06325">
    <property type="entry name" value="PBP1_ABC_unchar_transporter"/>
    <property type="match status" value="1"/>
</dbReference>
<keyword evidence="1" id="KW-0547">Nucleotide-binding</keyword>
<protein>
    <submittedName>
        <fullName evidence="1">ABC transporter ATP-binding protein</fullName>
    </submittedName>
</protein>
<name>A0A1S8K808_ENTFC</name>
<gene>
    <name evidence="1" type="ORF">B1P95_06870</name>
</gene>
<dbReference type="InterPro" id="IPR007487">
    <property type="entry name" value="ABC_transpt-TYRBP-like"/>
</dbReference>
<dbReference type="Proteomes" id="UP000191171">
    <property type="component" value="Unassembled WGS sequence"/>
</dbReference>
<reference evidence="1 2" key="1">
    <citation type="submission" date="2017-02" db="EMBL/GenBank/DDBJ databases">
        <title>Clonality and virulence of isolates of VRE in Hematopoietic Stem Cell Transplanted (HSCT) patients.</title>
        <authorList>
            <person name="Marchi A.P."/>
            <person name="Martins R.C."/>
            <person name="Marie S.K."/>
            <person name="Levin A.S."/>
            <person name="Costa S.F."/>
        </authorList>
    </citation>
    <scope>NUCLEOTIDE SEQUENCE [LARGE SCALE GENOMIC DNA]</scope>
    <source>
        <strain evidence="1 2">LIM1759</strain>
    </source>
</reference>
<dbReference type="Pfam" id="PF04392">
    <property type="entry name" value="ABC_sub_bind"/>
    <property type="match status" value="1"/>
</dbReference>
<proteinExistence type="predicted"/>
<dbReference type="PANTHER" id="PTHR35271:SF1">
    <property type="entry name" value="ABC TRANSPORTER, SUBSTRATE-BINDING LIPOPROTEIN"/>
    <property type="match status" value="1"/>
</dbReference>
<sequence length="335" mass="35513">MDFLFPKIKEEKEMKKNIIIGLGAALLLALGGCAQKDNSAEASDGQKTIGVLQLVQHNSLDAAYKGFKEGLAEEGYKEGDNLTIDYQNAQNNQDNLKSMSEKLVKEDPDLLLGIATPAAQSLLNETTTIPMTVTAVTDLEQAHLVTSNEKPGGNVTGTTDMVPIEKQIGLLLNIVPDAKTIGIMYNNGEANSKIQADLAEKELKKAGVKVKVLTANSTNDVQQVTKSLAKDVDGIYIPTDNTFASAASVVGEVAKETKTPVVAGAVDQVKDGGLATVGIDYESLGKQTGIMAAKILDGKNPSELPVETANDLELYVNKDMAKALGINPDSIKEAE</sequence>
<dbReference type="GO" id="GO:0005524">
    <property type="term" value="F:ATP binding"/>
    <property type="evidence" value="ECO:0007669"/>
    <property type="project" value="UniProtKB-KW"/>
</dbReference>
<dbReference type="InterPro" id="IPR028082">
    <property type="entry name" value="Peripla_BP_I"/>
</dbReference>